<proteinExistence type="predicted"/>
<dbReference type="PANTHER" id="PTHR30426">
    <property type="entry name" value="4-HYDROXY-3-METHYLBUT-2-ENYL DIPHOSPHATE REDUCTASE"/>
    <property type="match status" value="1"/>
</dbReference>
<comment type="cofactor">
    <cofactor evidence="1">
        <name>[4Fe-4S] cluster</name>
        <dbReference type="ChEBI" id="CHEBI:49883"/>
    </cofactor>
</comment>
<dbReference type="Gene3D" id="3.40.1010.20">
    <property type="entry name" value="4-hydroxy-3-methylbut-2-enyl diphosphate reductase, catalytic domain"/>
    <property type="match status" value="1"/>
</dbReference>
<dbReference type="GO" id="GO:0051745">
    <property type="term" value="F:4-hydroxy-3-methylbut-2-enyl diphosphate reductase activity"/>
    <property type="evidence" value="ECO:0007669"/>
    <property type="project" value="InterPro"/>
</dbReference>
<dbReference type="PANTHER" id="PTHR30426:SF0">
    <property type="entry name" value="4-HYDROXY-3-METHYLBUT-2-ENYL DIPHOSPHATE REDUCTASE"/>
    <property type="match status" value="1"/>
</dbReference>
<reference evidence="6" key="1">
    <citation type="journal article" date="2014" name="Front. Microbiol.">
        <title>High frequency of phylogenetically diverse reductive dehalogenase-homologous genes in deep subseafloor sedimentary metagenomes.</title>
        <authorList>
            <person name="Kawai M."/>
            <person name="Futagami T."/>
            <person name="Toyoda A."/>
            <person name="Takaki Y."/>
            <person name="Nishi S."/>
            <person name="Hori S."/>
            <person name="Arai W."/>
            <person name="Tsubouchi T."/>
            <person name="Morono Y."/>
            <person name="Uchiyama I."/>
            <person name="Ito T."/>
            <person name="Fujiyama A."/>
            <person name="Inagaki F."/>
            <person name="Takami H."/>
        </authorList>
    </citation>
    <scope>NUCLEOTIDE SEQUENCE</scope>
    <source>
        <strain evidence="6">Expedition CK06-06</strain>
    </source>
</reference>
<dbReference type="GO" id="GO:0046872">
    <property type="term" value="F:metal ion binding"/>
    <property type="evidence" value="ECO:0007669"/>
    <property type="project" value="UniProtKB-KW"/>
</dbReference>
<evidence type="ECO:0000256" key="3">
    <source>
        <dbReference type="ARBA" id="ARBA00022723"/>
    </source>
</evidence>
<evidence type="ECO:0000256" key="2">
    <source>
        <dbReference type="ARBA" id="ARBA00022485"/>
    </source>
</evidence>
<dbReference type="EMBL" id="BARW01002190">
    <property type="protein sequence ID" value="GAI68705.1"/>
    <property type="molecule type" value="Genomic_DNA"/>
</dbReference>
<evidence type="ECO:0000256" key="1">
    <source>
        <dbReference type="ARBA" id="ARBA00001966"/>
    </source>
</evidence>
<dbReference type="GO" id="GO:0051539">
    <property type="term" value="F:4 iron, 4 sulfur cluster binding"/>
    <property type="evidence" value="ECO:0007669"/>
    <property type="project" value="UniProtKB-KW"/>
</dbReference>
<evidence type="ECO:0000256" key="4">
    <source>
        <dbReference type="ARBA" id="ARBA00023004"/>
    </source>
</evidence>
<sequence length="158" mass="17195">EVKGILGWAKGKGVATLDERFIAGFGNLPRRLGVLSQTTQIPAHFTEFVKKLIDSALVKDSELRIIDTICHDIRQRQVAALELASKVDLMLVIGGHTSANTHHLVELCSIATKTYLVETAEEIQLAWLQGQCHIGITAGASTDEQTINEVLARLKALA</sequence>
<keyword evidence="3" id="KW-0479">Metal-binding</keyword>
<accession>X1RZS1</accession>
<dbReference type="AlphaFoldDB" id="X1RZS1"/>
<protein>
    <recommendedName>
        <fullName evidence="7">4-hydroxy-3-methylbut-2-enyl diphosphate reductase</fullName>
    </recommendedName>
</protein>
<evidence type="ECO:0000256" key="5">
    <source>
        <dbReference type="ARBA" id="ARBA00023014"/>
    </source>
</evidence>
<evidence type="ECO:0000313" key="6">
    <source>
        <dbReference type="EMBL" id="GAI68705.1"/>
    </source>
</evidence>
<dbReference type="Pfam" id="PF02401">
    <property type="entry name" value="LYTB"/>
    <property type="match status" value="1"/>
</dbReference>
<feature type="non-terminal residue" evidence="6">
    <location>
        <position position="1"/>
    </location>
</feature>
<organism evidence="6">
    <name type="scientific">marine sediment metagenome</name>
    <dbReference type="NCBI Taxonomy" id="412755"/>
    <lineage>
        <taxon>unclassified sequences</taxon>
        <taxon>metagenomes</taxon>
        <taxon>ecological metagenomes</taxon>
    </lineage>
</organism>
<keyword evidence="4" id="KW-0408">Iron</keyword>
<evidence type="ECO:0008006" key="7">
    <source>
        <dbReference type="Google" id="ProtNLM"/>
    </source>
</evidence>
<dbReference type="GO" id="GO:0019288">
    <property type="term" value="P:isopentenyl diphosphate biosynthetic process, methylerythritol 4-phosphate pathway"/>
    <property type="evidence" value="ECO:0007669"/>
    <property type="project" value="InterPro"/>
</dbReference>
<name>X1RZS1_9ZZZZ</name>
<keyword evidence="2" id="KW-0004">4Fe-4S</keyword>
<dbReference type="GO" id="GO:0050992">
    <property type="term" value="P:dimethylallyl diphosphate biosynthetic process"/>
    <property type="evidence" value="ECO:0007669"/>
    <property type="project" value="InterPro"/>
</dbReference>
<keyword evidence="5" id="KW-0411">Iron-sulfur</keyword>
<dbReference type="InterPro" id="IPR003451">
    <property type="entry name" value="LytB/IspH"/>
</dbReference>
<gene>
    <name evidence="6" type="ORF">S12H4_06293</name>
</gene>
<comment type="caution">
    <text evidence="6">The sequence shown here is derived from an EMBL/GenBank/DDBJ whole genome shotgun (WGS) entry which is preliminary data.</text>
</comment>